<feature type="transmembrane region" description="Helical" evidence="1">
    <location>
        <begin position="104"/>
        <end position="125"/>
    </location>
</feature>
<feature type="non-terminal residue" evidence="2">
    <location>
        <position position="1"/>
    </location>
</feature>
<comment type="caution">
    <text evidence="2">The sequence shown here is derived from an EMBL/GenBank/DDBJ whole genome shotgun (WGS) entry which is preliminary data.</text>
</comment>
<keyword evidence="1" id="KW-0812">Transmembrane</keyword>
<name>A0A371E319_MUCPR</name>
<dbReference type="AlphaFoldDB" id="A0A371E319"/>
<feature type="transmembrane region" description="Helical" evidence="1">
    <location>
        <begin position="40"/>
        <end position="60"/>
    </location>
</feature>
<proteinExistence type="predicted"/>
<feature type="non-terminal residue" evidence="2">
    <location>
        <position position="283"/>
    </location>
</feature>
<feature type="transmembrane region" description="Helical" evidence="1">
    <location>
        <begin position="137"/>
        <end position="161"/>
    </location>
</feature>
<dbReference type="Proteomes" id="UP000257109">
    <property type="component" value="Unassembled WGS sequence"/>
</dbReference>
<evidence type="ECO:0000313" key="2">
    <source>
        <dbReference type="EMBL" id="RDX60424.1"/>
    </source>
</evidence>
<evidence type="ECO:0000256" key="1">
    <source>
        <dbReference type="SAM" id="Phobius"/>
    </source>
</evidence>
<gene>
    <name evidence="2" type="ORF">CR513_61434</name>
</gene>
<feature type="transmembrane region" description="Helical" evidence="1">
    <location>
        <begin position="67"/>
        <end position="84"/>
    </location>
</feature>
<dbReference type="EMBL" id="QJKJ01016882">
    <property type="protein sequence ID" value="RDX60424.1"/>
    <property type="molecule type" value="Genomic_DNA"/>
</dbReference>
<reference evidence="2" key="1">
    <citation type="submission" date="2018-05" db="EMBL/GenBank/DDBJ databases">
        <title>Draft genome of Mucuna pruriens seed.</title>
        <authorList>
            <person name="Nnadi N.E."/>
            <person name="Vos R."/>
            <person name="Hasami M.H."/>
            <person name="Devisetty U.K."/>
            <person name="Aguiy J.C."/>
        </authorList>
    </citation>
    <scope>NUCLEOTIDE SEQUENCE [LARGE SCALE GENOMIC DNA]</scope>
    <source>
        <strain evidence="2">JCA_2017</strain>
    </source>
</reference>
<protein>
    <submittedName>
        <fullName evidence="2">Uncharacterized protein</fullName>
    </submittedName>
</protein>
<keyword evidence="3" id="KW-1185">Reference proteome</keyword>
<accession>A0A371E319</accession>
<organism evidence="2 3">
    <name type="scientific">Mucuna pruriens</name>
    <name type="common">Velvet bean</name>
    <name type="synonym">Dolichos pruriens</name>
    <dbReference type="NCBI Taxonomy" id="157652"/>
    <lineage>
        <taxon>Eukaryota</taxon>
        <taxon>Viridiplantae</taxon>
        <taxon>Streptophyta</taxon>
        <taxon>Embryophyta</taxon>
        <taxon>Tracheophyta</taxon>
        <taxon>Spermatophyta</taxon>
        <taxon>Magnoliopsida</taxon>
        <taxon>eudicotyledons</taxon>
        <taxon>Gunneridae</taxon>
        <taxon>Pentapetalae</taxon>
        <taxon>rosids</taxon>
        <taxon>fabids</taxon>
        <taxon>Fabales</taxon>
        <taxon>Fabaceae</taxon>
        <taxon>Papilionoideae</taxon>
        <taxon>50 kb inversion clade</taxon>
        <taxon>NPAAA clade</taxon>
        <taxon>indigoferoid/millettioid clade</taxon>
        <taxon>Phaseoleae</taxon>
        <taxon>Mucuna</taxon>
    </lineage>
</organism>
<sequence length="283" mass="32408">LGYFFPLIAIIPSKRTITIGPCRDSYEFWLFYIAWPVKPLYGLSNLCIILLVIIPPLWLLKNVISSVLSWLVSALSWSLMVTFVDNKYNLWRGHAVSHKASQDIFRGSSAFGGIVSSYFIVCFWCHNIASVIQILSLISLSIFPTTLVRDFIGFVIVFQIVGAMPLRTQCDIPDAVLQHFSHLLPLEPLSVVIRSFICVLRQATLQSDFDMFSNYFTTNSLCYVLLYHKFSWFYPYGFRMCQACYLDCVSTWFGHYNGLMKNCTSPLVLSTFLLVHLHRMCGL</sequence>
<evidence type="ECO:0000313" key="3">
    <source>
        <dbReference type="Proteomes" id="UP000257109"/>
    </source>
</evidence>
<keyword evidence="1" id="KW-1133">Transmembrane helix</keyword>
<keyword evidence="1" id="KW-0472">Membrane</keyword>